<feature type="region of interest" description="Disordered" evidence="1">
    <location>
        <begin position="353"/>
        <end position="376"/>
    </location>
</feature>
<name>A0A6C0E747_9ZZZZ</name>
<feature type="compositionally biased region" description="Basic and acidic residues" evidence="1">
    <location>
        <begin position="364"/>
        <end position="376"/>
    </location>
</feature>
<accession>A0A6C0E747</accession>
<proteinExistence type="predicted"/>
<organism evidence="2">
    <name type="scientific">viral metagenome</name>
    <dbReference type="NCBI Taxonomy" id="1070528"/>
    <lineage>
        <taxon>unclassified sequences</taxon>
        <taxon>metagenomes</taxon>
        <taxon>organismal metagenomes</taxon>
    </lineage>
</organism>
<dbReference type="EMBL" id="MN739746">
    <property type="protein sequence ID" value="QHT24598.1"/>
    <property type="molecule type" value="Genomic_DNA"/>
</dbReference>
<dbReference type="SUPFAM" id="SSF54695">
    <property type="entry name" value="POZ domain"/>
    <property type="match status" value="1"/>
</dbReference>
<evidence type="ECO:0000256" key="1">
    <source>
        <dbReference type="SAM" id="MobiDB-lite"/>
    </source>
</evidence>
<protein>
    <recommendedName>
        <fullName evidence="3">BTB domain-containing protein</fullName>
    </recommendedName>
</protein>
<evidence type="ECO:0008006" key="3">
    <source>
        <dbReference type="Google" id="ProtNLM"/>
    </source>
</evidence>
<dbReference type="InterPro" id="IPR011333">
    <property type="entry name" value="SKP1/BTB/POZ_sf"/>
</dbReference>
<sequence length="376" mass="43528">MAMALRILINDKTLITLNLPAQNICDKEPDSIFGQEALKTVKDKQSRTFCGPPLYRDPESFNYIYKYFCGYDIYFEGLDKEMLINLMSDCDFYKLSNLKAKLSKYITVNPDNDPQEIKNLISLVRSTYSVMVEPLKNLFAEYDYIFEKIELILNDDKSMNYVARLVTEKPKYEFHNPDDKIDLGVNYIFRTFSLSCVNEISKSVRALYGDMYADIFEKSLPDFFAKKTSSSGWYSSVSNLFSYSLSFGKPNKSTEELRKEIKKLDICNFISSLLVLFKNILQAFNCDEAIISIISKLNDEVILINKEDTEEKTKNAQNKNSNKHKPNDIFKNVLDRILDESFMQKVVKDNYPELVTDSESSSDEYDKLTDSDVEKM</sequence>
<evidence type="ECO:0000313" key="2">
    <source>
        <dbReference type="EMBL" id="QHT24598.1"/>
    </source>
</evidence>
<dbReference type="AlphaFoldDB" id="A0A6C0E747"/>
<reference evidence="2" key="1">
    <citation type="journal article" date="2020" name="Nature">
        <title>Giant virus diversity and host interactions through global metagenomics.</title>
        <authorList>
            <person name="Schulz F."/>
            <person name="Roux S."/>
            <person name="Paez-Espino D."/>
            <person name="Jungbluth S."/>
            <person name="Walsh D.A."/>
            <person name="Denef V.J."/>
            <person name="McMahon K.D."/>
            <person name="Konstantinidis K.T."/>
            <person name="Eloe-Fadrosh E.A."/>
            <person name="Kyrpides N.C."/>
            <person name="Woyke T."/>
        </authorList>
    </citation>
    <scope>NUCLEOTIDE SEQUENCE</scope>
    <source>
        <strain evidence="2">GVMAG-M-3300023179-150</strain>
    </source>
</reference>